<comment type="subcellular location">
    <subcellularLocation>
        <location evidence="1">Cell membrane</location>
        <topology evidence="1">Multi-pass membrane protein</topology>
    </subcellularLocation>
</comment>
<evidence type="ECO:0000256" key="4">
    <source>
        <dbReference type="ARBA" id="ARBA00022989"/>
    </source>
</evidence>
<feature type="transmembrane region" description="Helical" evidence="6">
    <location>
        <begin position="158"/>
        <end position="178"/>
    </location>
</feature>
<organism evidence="8 9">
    <name type="scientific">Novispirillum itersonii</name>
    <name type="common">Aquaspirillum itersonii</name>
    <dbReference type="NCBI Taxonomy" id="189"/>
    <lineage>
        <taxon>Bacteria</taxon>
        <taxon>Pseudomonadati</taxon>
        <taxon>Pseudomonadota</taxon>
        <taxon>Alphaproteobacteria</taxon>
        <taxon>Rhodospirillales</taxon>
        <taxon>Novispirillaceae</taxon>
        <taxon>Novispirillum</taxon>
    </lineage>
</organism>
<sequence length="304" mass="31703">MSRLQAHALLLIAAIIWGSTFVVQKLAVAPDTSGGESIGALAFTGTRFLMGALVVLPLALREARAAVHRLSRTDWLGFLGCGISLFAGAWLQQVGLGMTTVTNAGFITGLYVPMVPVIALLLFRRTPHWAVWPGAAGCAAGIFLLGGGHIDAFNTGDLWVLIGAVFWAIQVTFVGIFASRSGRPLALAVSQFVIAGVLGSIAAGILETPRLELFEKAAFELAWAGFLSVGVAFTLQVIGQRYTHPATAAILLSSEMAFAALAGAVALGETMGPIQAVGGALILGSIILVEVMPTLQRRSLKPAE</sequence>
<keyword evidence="3 6" id="KW-0812">Transmembrane</keyword>
<feature type="domain" description="EamA" evidence="7">
    <location>
        <begin position="7"/>
        <end position="145"/>
    </location>
</feature>
<dbReference type="GO" id="GO:0005886">
    <property type="term" value="C:plasma membrane"/>
    <property type="evidence" value="ECO:0007669"/>
    <property type="project" value="UniProtKB-SubCell"/>
</dbReference>
<dbReference type="PANTHER" id="PTHR42920:SF5">
    <property type="entry name" value="EAMA DOMAIN-CONTAINING PROTEIN"/>
    <property type="match status" value="1"/>
</dbReference>
<dbReference type="AlphaFoldDB" id="A0A7X0DNT1"/>
<dbReference type="Proteomes" id="UP000544872">
    <property type="component" value="Unassembled WGS sequence"/>
</dbReference>
<feature type="transmembrane region" description="Helical" evidence="6">
    <location>
        <begin position="185"/>
        <end position="206"/>
    </location>
</feature>
<feature type="domain" description="EamA" evidence="7">
    <location>
        <begin position="155"/>
        <end position="289"/>
    </location>
</feature>
<proteinExistence type="predicted"/>
<accession>A0A7X0DNT1</accession>
<feature type="transmembrane region" description="Helical" evidence="6">
    <location>
        <begin position="130"/>
        <end position="152"/>
    </location>
</feature>
<dbReference type="PANTHER" id="PTHR42920">
    <property type="entry name" value="OS03G0707200 PROTEIN-RELATED"/>
    <property type="match status" value="1"/>
</dbReference>
<dbReference type="InterPro" id="IPR051258">
    <property type="entry name" value="Diverse_Substrate_Transporter"/>
</dbReference>
<evidence type="ECO:0000256" key="3">
    <source>
        <dbReference type="ARBA" id="ARBA00022692"/>
    </source>
</evidence>
<reference evidence="8 9" key="1">
    <citation type="submission" date="2020-08" db="EMBL/GenBank/DDBJ databases">
        <title>Genomic Encyclopedia of Type Strains, Phase IV (KMG-IV): sequencing the most valuable type-strain genomes for metagenomic binning, comparative biology and taxonomic classification.</title>
        <authorList>
            <person name="Goeker M."/>
        </authorList>
    </citation>
    <scope>NUCLEOTIDE SEQUENCE [LARGE SCALE GENOMIC DNA]</scope>
    <source>
        <strain evidence="8 9">DSM 11590</strain>
    </source>
</reference>
<dbReference type="EMBL" id="JACIIX010000028">
    <property type="protein sequence ID" value="MBB6212478.1"/>
    <property type="molecule type" value="Genomic_DNA"/>
</dbReference>
<evidence type="ECO:0000256" key="2">
    <source>
        <dbReference type="ARBA" id="ARBA00022475"/>
    </source>
</evidence>
<evidence type="ECO:0000313" key="8">
    <source>
        <dbReference type="EMBL" id="MBB6212478.1"/>
    </source>
</evidence>
<keyword evidence="2" id="KW-1003">Cell membrane</keyword>
<evidence type="ECO:0000259" key="7">
    <source>
        <dbReference type="Pfam" id="PF00892"/>
    </source>
</evidence>
<feature type="transmembrane region" description="Helical" evidence="6">
    <location>
        <begin position="250"/>
        <end position="268"/>
    </location>
</feature>
<keyword evidence="5 6" id="KW-0472">Membrane</keyword>
<feature type="transmembrane region" description="Helical" evidence="6">
    <location>
        <begin position="218"/>
        <end position="238"/>
    </location>
</feature>
<evidence type="ECO:0000256" key="1">
    <source>
        <dbReference type="ARBA" id="ARBA00004651"/>
    </source>
</evidence>
<evidence type="ECO:0000256" key="5">
    <source>
        <dbReference type="ARBA" id="ARBA00023136"/>
    </source>
</evidence>
<feature type="transmembrane region" description="Helical" evidence="6">
    <location>
        <begin position="104"/>
        <end position="123"/>
    </location>
</feature>
<dbReference type="InterPro" id="IPR037185">
    <property type="entry name" value="EmrE-like"/>
</dbReference>
<dbReference type="Pfam" id="PF00892">
    <property type="entry name" value="EamA"/>
    <property type="match status" value="2"/>
</dbReference>
<protein>
    <submittedName>
        <fullName evidence="8">Drug/metabolite transporter (DMT)-like permease</fullName>
    </submittedName>
</protein>
<dbReference type="InterPro" id="IPR000620">
    <property type="entry name" value="EamA_dom"/>
</dbReference>
<feature type="transmembrane region" description="Helical" evidence="6">
    <location>
        <begin position="72"/>
        <end position="92"/>
    </location>
</feature>
<name>A0A7X0DNT1_NOVIT</name>
<dbReference type="SUPFAM" id="SSF103481">
    <property type="entry name" value="Multidrug resistance efflux transporter EmrE"/>
    <property type="match status" value="2"/>
</dbReference>
<evidence type="ECO:0000256" key="6">
    <source>
        <dbReference type="SAM" id="Phobius"/>
    </source>
</evidence>
<keyword evidence="9" id="KW-1185">Reference proteome</keyword>
<feature type="transmembrane region" description="Helical" evidence="6">
    <location>
        <begin position="38"/>
        <end position="60"/>
    </location>
</feature>
<keyword evidence="4 6" id="KW-1133">Transmembrane helix</keyword>
<feature type="transmembrane region" description="Helical" evidence="6">
    <location>
        <begin position="274"/>
        <end position="292"/>
    </location>
</feature>
<evidence type="ECO:0000313" key="9">
    <source>
        <dbReference type="Proteomes" id="UP000544872"/>
    </source>
</evidence>
<gene>
    <name evidence="8" type="ORF">FHS48_003934</name>
</gene>
<comment type="caution">
    <text evidence="8">The sequence shown here is derived from an EMBL/GenBank/DDBJ whole genome shotgun (WGS) entry which is preliminary data.</text>
</comment>
<dbReference type="RefSeq" id="WP_184266592.1">
    <property type="nucleotide sequence ID" value="NZ_JACIIX010000028.1"/>
</dbReference>